<comment type="caution">
    <text evidence="1">The sequence shown here is derived from an EMBL/GenBank/DDBJ whole genome shotgun (WGS) entry which is preliminary data.</text>
</comment>
<proteinExistence type="predicted"/>
<gene>
    <name evidence="1" type="ORF">DAERI_060096</name>
</gene>
<dbReference type="AlphaFoldDB" id="A0A2I9D5A1"/>
<reference evidence="2" key="1">
    <citation type="submission" date="2018-01" db="EMBL/GenBank/DDBJ databases">
        <title>Draft Genome Sequence of the Radioresistant Bacterium Deinococcus aerius TR0125, Isolated from the Higher Atmosphere above Japan.</title>
        <authorList>
            <person name="Satoh K."/>
            <person name="Arai H."/>
            <person name="Sanzen T."/>
            <person name="Kawaguchi Y."/>
            <person name="Hayashi H."/>
            <person name="Yokobori S."/>
            <person name="Yamagishi A."/>
            <person name="Oono Y."/>
            <person name="Narumi I."/>
        </authorList>
    </citation>
    <scope>NUCLEOTIDE SEQUENCE [LARGE SCALE GENOMIC DNA]</scope>
    <source>
        <strain evidence="2">TR0125</strain>
    </source>
</reference>
<name>A0A2I9D5A1_9DEIO</name>
<evidence type="ECO:0000313" key="2">
    <source>
        <dbReference type="Proteomes" id="UP000236569"/>
    </source>
</evidence>
<keyword evidence="2" id="KW-1185">Reference proteome</keyword>
<dbReference type="RefSeq" id="WP_103129253.1">
    <property type="nucleotide sequence ID" value="NZ_BFAG01000006.1"/>
</dbReference>
<accession>A0A2I9D5A1</accession>
<dbReference type="Proteomes" id="UP000236569">
    <property type="component" value="Unassembled WGS sequence"/>
</dbReference>
<evidence type="ECO:0000313" key="1">
    <source>
        <dbReference type="EMBL" id="GBF05836.1"/>
    </source>
</evidence>
<protein>
    <submittedName>
        <fullName evidence="1">Uncharacterized protein</fullName>
    </submittedName>
</protein>
<dbReference type="EMBL" id="BFAG01000006">
    <property type="protein sequence ID" value="GBF05836.1"/>
    <property type="molecule type" value="Genomic_DNA"/>
</dbReference>
<organism evidence="1 2">
    <name type="scientific">Deinococcus aerius</name>
    <dbReference type="NCBI Taxonomy" id="200253"/>
    <lineage>
        <taxon>Bacteria</taxon>
        <taxon>Thermotogati</taxon>
        <taxon>Deinococcota</taxon>
        <taxon>Deinococci</taxon>
        <taxon>Deinococcales</taxon>
        <taxon>Deinococcaceae</taxon>
        <taxon>Deinococcus</taxon>
    </lineage>
</organism>
<sequence>MPYTNLEIIQGRPYILLPGGQRLAVVVDIANSSQGLGLIAPDLSGSAGGNKVPIAYTGGTVGNFVIATGPTTVVDADPTMKTALRNNPLMLKVANGDYRYLFGALPMPGITATEAAFQNGLSALIALAVPATPGAQNWVAFWGNRPDAINPTLDPKVLYYELGRVAGVGQMLAAPQAPLGDDTPDTPVGTYFEDFHTLADQASPDPAVLAPLWAAPGTGVTLKYSAADAALVQTLTDAPRRAWQYTPAGQFVDGTVRSLVTARYGTTGKQLRAFLGLGGTAGQEVGLMAFLTPSVTGGTADLQVQFYNWVNNAGVTTVLGLVKNVLPTAMVAGTRYAIDFQRANQGETLRARAFAYDPAAAVPDWQYTNTTALPANAPRGAGYAGFYNAGTGDSGVTRYHSISVSVGDKPLRMA</sequence>